<evidence type="ECO:0000313" key="6">
    <source>
        <dbReference type="Proteomes" id="UP001627154"/>
    </source>
</evidence>
<dbReference type="AlphaFoldDB" id="A0ABD2W9J7"/>
<dbReference type="GO" id="GO:0016491">
    <property type="term" value="F:oxidoreductase activity"/>
    <property type="evidence" value="ECO:0007669"/>
    <property type="project" value="UniProtKB-KW"/>
</dbReference>
<evidence type="ECO:0000256" key="1">
    <source>
        <dbReference type="ARBA" id="ARBA00009613"/>
    </source>
</evidence>
<dbReference type="SUPFAM" id="SSF56327">
    <property type="entry name" value="LDH C-terminal domain-like"/>
    <property type="match status" value="1"/>
</dbReference>
<dbReference type="InterPro" id="IPR015955">
    <property type="entry name" value="Lactate_DH/Glyco_Ohase_4_C"/>
</dbReference>
<gene>
    <name evidence="5" type="ORF">TKK_015648</name>
</gene>
<reference evidence="5 6" key="1">
    <citation type="journal article" date="2024" name="bioRxiv">
        <title>A reference genome for Trichogramma kaykai: A tiny desert-dwelling parasitoid wasp with competing sex-ratio distorters.</title>
        <authorList>
            <person name="Culotta J."/>
            <person name="Lindsey A.R."/>
        </authorList>
    </citation>
    <scope>NUCLEOTIDE SEQUENCE [LARGE SCALE GENOMIC DNA]</scope>
    <source>
        <strain evidence="5 6">KSX58</strain>
    </source>
</reference>
<dbReference type="PANTHER" id="PTHR23382">
    <property type="entry name" value="MALATE DEHYDROGENASE"/>
    <property type="match status" value="1"/>
</dbReference>
<name>A0ABD2W9J7_9HYME</name>
<proteinExistence type="inferred from homology"/>
<feature type="region of interest" description="Disordered" evidence="3">
    <location>
        <begin position="369"/>
        <end position="402"/>
    </location>
</feature>
<evidence type="ECO:0000313" key="5">
    <source>
        <dbReference type="EMBL" id="KAL3389424.1"/>
    </source>
</evidence>
<dbReference type="InterPro" id="IPR036291">
    <property type="entry name" value="NAD(P)-bd_dom_sf"/>
</dbReference>
<feature type="compositionally biased region" description="Acidic residues" evidence="3">
    <location>
        <begin position="384"/>
        <end position="394"/>
    </location>
</feature>
<evidence type="ECO:0000256" key="2">
    <source>
        <dbReference type="ARBA" id="ARBA00023002"/>
    </source>
</evidence>
<comment type="similarity">
    <text evidence="1">Belongs to the LDH/MDH superfamily. MDH type 2 family.</text>
</comment>
<keyword evidence="6" id="KW-1185">Reference proteome</keyword>
<dbReference type="SUPFAM" id="SSF51735">
    <property type="entry name" value="NAD(P)-binding Rossmann-fold domains"/>
    <property type="match status" value="1"/>
</dbReference>
<feature type="domain" description="Lactate/malate dehydrogenase C-terminal" evidence="4">
    <location>
        <begin position="263"/>
        <end position="343"/>
    </location>
</feature>
<dbReference type="InterPro" id="IPR010945">
    <property type="entry name" value="Malate_DH_type2"/>
</dbReference>
<accession>A0ABD2W9J7</accession>
<dbReference type="Gene3D" id="3.90.110.10">
    <property type="entry name" value="Lactate dehydrogenase/glycoside hydrolase, family 4, C-terminal"/>
    <property type="match status" value="2"/>
</dbReference>
<dbReference type="Gene3D" id="3.40.50.720">
    <property type="entry name" value="NAD(P)-binding Rossmann-like Domain"/>
    <property type="match status" value="1"/>
</dbReference>
<comment type="caution">
    <text evidence="5">The sequence shown here is derived from an EMBL/GenBank/DDBJ whole genome shotgun (WGS) entry which is preliminary data.</text>
</comment>
<evidence type="ECO:0000256" key="3">
    <source>
        <dbReference type="SAM" id="MobiDB-lite"/>
    </source>
</evidence>
<protein>
    <recommendedName>
        <fullName evidence="4">Lactate/malate dehydrogenase C-terminal domain-containing protein</fullName>
    </recommendedName>
</protein>
<dbReference type="EMBL" id="JBJJXI010000123">
    <property type="protein sequence ID" value="KAL3389424.1"/>
    <property type="molecule type" value="Genomic_DNA"/>
</dbReference>
<dbReference type="Pfam" id="PF02866">
    <property type="entry name" value="Ldh_1_C"/>
    <property type="match status" value="1"/>
</dbReference>
<sequence length="402" mass="45989">MSGRALKVVITEASSYTARYLAFRILNEELFGPDRKIILSLFVADEAVMSLEGIAIEITACAPNLLQDIVYSADRSVAFHQADWIFFIDKGKDHYFTYADFENDSFFIDSMIETKRNAKAIDLYANKTANVIVYSSTAARILSEYAPSIPIANITVATMIFRNYTASMIAKKTQRLPCDVKNLIIWGTNSLPAIPYCKYARFSDGKYVTDAVQDDLWFKEELPKVANIPKIRLYSEQSFYVNCLAFVQLFKGIFRKRRYRLTEALAFFDHCKYLINGTPEGEWITMNVCSDGSYGVKPGLFFSFPVYCVNGQWKIVQGLELDDYFKKKIKDIQITMDDKMQSALNICLEDERNPEKPMDKTVVRKSILKNDFPTQQNNETITQDLDEMSPENSDDPPQNTEN</sequence>
<keyword evidence="2" id="KW-0560">Oxidoreductase</keyword>
<dbReference type="Proteomes" id="UP001627154">
    <property type="component" value="Unassembled WGS sequence"/>
</dbReference>
<organism evidence="5 6">
    <name type="scientific">Trichogramma kaykai</name>
    <dbReference type="NCBI Taxonomy" id="54128"/>
    <lineage>
        <taxon>Eukaryota</taxon>
        <taxon>Metazoa</taxon>
        <taxon>Ecdysozoa</taxon>
        <taxon>Arthropoda</taxon>
        <taxon>Hexapoda</taxon>
        <taxon>Insecta</taxon>
        <taxon>Pterygota</taxon>
        <taxon>Neoptera</taxon>
        <taxon>Endopterygota</taxon>
        <taxon>Hymenoptera</taxon>
        <taxon>Apocrita</taxon>
        <taxon>Proctotrupomorpha</taxon>
        <taxon>Chalcidoidea</taxon>
        <taxon>Trichogrammatidae</taxon>
        <taxon>Trichogramma</taxon>
    </lineage>
</organism>
<dbReference type="InterPro" id="IPR022383">
    <property type="entry name" value="Lactate/malate_DH_C"/>
</dbReference>
<evidence type="ECO:0000259" key="4">
    <source>
        <dbReference type="Pfam" id="PF02866"/>
    </source>
</evidence>
<feature type="compositionally biased region" description="Polar residues" evidence="3">
    <location>
        <begin position="372"/>
        <end position="383"/>
    </location>
</feature>